<dbReference type="EMBL" id="GBRH01202135">
    <property type="protein sequence ID" value="JAD95760.1"/>
    <property type="molecule type" value="Transcribed_RNA"/>
</dbReference>
<sequence length="40" mass="4730">MPLHGTIYVIMEMWTFQQLEEACFICLLKSCSKLKMMLFA</sequence>
<name>A0A0A9ED10_ARUDO</name>
<reference evidence="1" key="2">
    <citation type="journal article" date="2015" name="Data Brief">
        <title>Shoot transcriptome of the giant reed, Arundo donax.</title>
        <authorList>
            <person name="Barrero R.A."/>
            <person name="Guerrero F.D."/>
            <person name="Moolhuijzen P."/>
            <person name="Goolsby J.A."/>
            <person name="Tidwell J."/>
            <person name="Bellgard S.E."/>
            <person name="Bellgard M.I."/>
        </authorList>
    </citation>
    <scope>NUCLEOTIDE SEQUENCE</scope>
    <source>
        <tissue evidence="1">Shoot tissue taken approximately 20 cm above the soil surface</tissue>
    </source>
</reference>
<accession>A0A0A9ED10</accession>
<reference evidence="1" key="1">
    <citation type="submission" date="2014-09" db="EMBL/GenBank/DDBJ databases">
        <authorList>
            <person name="Magalhaes I.L.F."/>
            <person name="Oliveira U."/>
            <person name="Santos F.R."/>
            <person name="Vidigal T.H.D.A."/>
            <person name="Brescovit A.D."/>
            <person name="Santos A.J."/>
        </authorList>
    </citation>
    <scope>NUCLEOTIDE SEQUENCE</scope>
    <source>
        <tissue evidence="1">Shoot tissue taken approximately 20 cm above the soil surface</tissue>
    </source>
</reference>
<evidence type="ECO:0000313" key="1">
    <source>
        <dbReference type="EMBL" id="JAD95760.1"/>
    </source>
</evidence>
<proteinExistence type="predicted"/>
<dbReference type="AlphaFoldDB" id="A0A0A9ED10"/>
<organism evidence="1">
    <name type="scientific">Arundo donax</name>
    <name type="common">Giant reed</name>
    <name type="synonym">Donax arundinaceus</name>
    <dbReference type="NCBI Taxonomy" id="35708"/>
    <lineage>
        <taxon>Eukaryota</taxon>
        <taxon>Viridiplantae</taxon>
        <taxon>Streptophyta</taxon>
        <taxon>Embryophyta</taxon>
        <taxon>Tracheophyta</taxon>
        <taxon>Spermatophyta</taxon>
        <taxon>Magnoliopsida</taxon>
        <taxon>Liliopsida</taxon>
        <taxon>Poales</taxon>
        <taxon>Poaceae</taxon>
        <taxon>PACMAD clade</taxon>
        <taxon>Arundinoideae</taxon>
        <taxon>Arundineae</taxon>
        <taxon>Arundo</taxon>
    </lineage>
</organism>
<protein>
    <submittedName>
        <fullName evidence="1">Uncharacterized protein</fullName>
    </submittedName>
</protein>